<evidence type="ECO:0000256" key="1">
    <source>
        <dbReference type="SAM" id="Phobius"/>
    </source>
</evidence>
<dbReference type="EMBL" id="LAZR01049335">
    <property type="protein sequence ID" value="KKK89888.1"/>
    <property type="molecule type" value="Genomic_DNA"/>
</dbReference>
<name>A0A0F8Z867_9ZZZZ</name>
<gene>
    <name evidence="2" type="ORF">LCGC14_2728620</name>
</gene>
<keyword evidence="1" id="KW-1133">Transmembrane helix</keyword>
<sequence length="53" mass="5926">MIDMNSLGIGVLMGIPLGAVAWGIGQWLMRKYQKRHGCFDACYHCGKPPFEEV</sequence>
<keyword evidence="1" id="KW-0472">Membrane</keyword>
<organism evidence="2">
    <name type="scientific">marine sediment metagenome</name>
    <dbReference type="NCBI Taxonomy" id="412755"/>
    <lineage>
        <taxon>unclassified sequences</taxon>
        <taxon>metagenomes</taxon>
        <taxon>ecological metagenomes</taxon>
    </lineage>
</organism>
<accession>A0A0F8Z867</accession>
<proteinExistence type="predicted"/>
<evidence type="ECO:0000313" key="2">
    <source>
        <dbReference type="EMBL" id="KKK89888.1"/>
    </source>
</evidence>
<comment type="caution">
    <text evidence="2">The sequence shown here is derived from an EMBL/GenBank/DDBJ whole genome shotgun (WGS) entry which is preliminary data.</text>
</comment>
<dbReference type="AlphaFoldDB" id="A0A0F8Z867"/>
<keyword evidence="1" id="KW-0812">Transmembrane</keyword>
<reference evidence="2" key="1">
    <citation type="journal article" date="2015" name="Nature">
        <title>Complex archaea that bridge the gap between prokaryotes and eukaryotes.</title>
        <authorList>
            <person name="Spang A."/>
            <person name="Saw J.H."/>
            <person name="Jorgensen S.L."/>
            <person name="Zaremba-Niedzwiedzka K."/>
            <person name="Martijn J."/>
            <person name="Lind A.E."/>
            <person name="van Eijk R."/>
            <person name="Schleper C."/>
            <person name="Guy L."/>
            <person name="Ettema T.J."/>
        </authorList>
    </citation>
    <scope>NUCLEOTIDE SEQUENCE</scope>
</reference>
<feature type="transmembrane region" description="Helical" evidence="1">
    <location>
        <begin position="6"/>
        <end position="25"/>
    </location>
</feature>
<protein>
    <submittedName>
        <fullName evidence="2">Uncharacterized protein</fullName>
    </submittedName>
</protein>